<feature type="compositionally biased region" description="Low complexity" evidence="6">
    <location>
        <begin position="224"/>
        <end position="242"/>
    </location>
</feature>
<dbReference type="GO" id="GO:0043190">
    <property type="term" value="C:ATP-binding cassette (ABC) transporter complex"/>
    <property type="evidence" value="ECO:0007669"/>
    <property type="project" value="InterPro"/>
</dbReference>
<dbReference type="AlphaFoldDB" id="I1ZB01"/>
<evidence type="ECO:0000256" key="1">
    <source>
        <dbReference type="ARBA" id="ARBA00004141"/>
    </source>
</evidence>
<proteinExistence type="predicted"/>
<evidence type="ECO:0000256" key="7">
    <source>
        <dbReference type="SAM" id="Phobius"/>
    </source>
</evidence>
<sequence length="242" mass="24889">MEGAAPRYRGNWRTCLVSGFVQPTLLLLALGLGVGGLINGNPQARGFGDGLPYLDYLAPAMLVVGAVQTAVGEAIHPVMTGLNGERTYQTTVATPITPAQLAVGHVLWVGARIAVTTLCTCVAVLALTDVPAGLALVAAFAAFLCGTAFATALSALAVMTAEGTGLITVVTRVVILPMVLLSGAFFPSTLLPDWVHPIAWLLPVRHGVELARGDGAYSPTSATSWPFSPRAPRSRSTTSGGG</sequence>
<dbReference type="EMBL" id="JN252488">
    <property type="protein sequence ID" value="AFJ20780.1"/>
    <property type="molecule type" value="Genomic_DNA"/>
</dbReference>
<feature type="transmembrane region" description="Helical" evidence="7">
    <location>
        <begin position="106"/>
        <end position="127"/>
    </location>
</feature>
<feature type="region of interest" description="Disordered" evidence="6">
    <location>
        <begin position="219"/>
        <end position="242"/>
    </location>
</feature>
<feature type="transmembrane region" description="Helical" evidence="7">
    <location>
        <begin position="133"/>
        <end position="158"/>
    </location>
</feature>
<evidence type="ECO:0000256" key="5">
    <source>
        <dbReference type="ARBA" id="ARBA00023251"/>
    </source>
</evidence>
<dbReference type="GO" id="GO:0140359">
    <property type="term" value="F:ABC-type transporter activity"/>
    <property type="evidence" value="ECO:0007669"/>
    <property type="project" value="InterPro"/>
</dbReference>
<keyword evidence="5" id="KW-0046">Antibiotic resistance</keyword>
<reference evidence="9" key="1">
    <citation type="journal article" date="2012" name="ACS Chem. Biol.">
        <title>Biosynthesis of albomycin ?(2) provides a template for assembling siderophore and aminoacyl-tRNA synthetase inhibitor conjugates.</title>
        <authorList>
            <person name="Zeng Y."/>
            <person name="Kulkarni A."/>
            <person name="Yang Z."/>
            <person name="Patil P.B."/>
            <person name="Zhou W."/>
            <person name="Chi X."/>
            <person name="Van Lanen S."/>
            <person name="Chen S."/>
        </authorList>
    </citation>
    <scope>NUCLEOTIDE SEQUENCE</scope>
    <source>
        <strain evidence="9">ATCC 700974</strain>
    </source>
</reference>
<evidence type="ECO:0000259" key="8">
    <source>
        <dbReference type="Pfam" id="PF01061"/>
    </source>
</evidence>
<feature type="transmembrane region" description="Helical" evidence="7">
    <location>
        <begin position="165"/>
        <end position="186"/>
    </location>
</feature>
<accession>I1ZB01</accession>
<evidence type="ECO:0000256" key="4">
    <source>
        <dbReference type="ARBA" id="ARBA00023136"/>
    </source>
</evidence>
<dbReference type="InterPro" id="IPR013525">
    <property type="entry name" value="ABC2_TM"/>
</dbReference>
<feature type="transmembrane region" description="Helical" evidence="7">
    <location>
        <begin position="20"/>
        <end position="38"/>
    </location>
</feature>
<dbReference type="PANTHER" id="PTHR43229">
    <property type="entry name" value="NODULATION PROTEIN J"/>
    <property type="match status" value="1"/>
</dbReference>
<name>I1ZB01_9ACTN</name>
<organism evidence="9">
    <name type="scientific">Streptomyces sp. ATCC 700974</name>
    <dbReference type="NCBI Taxonomy" id="668825"/>
    <lineage>
        <taxon>Bacteria</taxon>
        <taxon>Bacillati</taxon>
        <taxon>Actinomycetota</taxon>
        <taxon>Actinomycetes</taxon>
        <taxon>Kitasatosporales</taxon>
        <taxon>Streptomycetaceae</taxon>
        <taxon>Streptomyces</taxon>
    </lineage>
</organism>
<keyword evidence="4 7" id="KW-0472">Membrane</keyword>
<dbReference type="Pfam" id="PF01061">
    <property type="entry name" value="ABC2_membrane"/>
    <property type="match status" value="1"/>
</dbReference>
<protein>
    <submittedName>
        <fullName evidence="9">ABC-2 type transporter</fullName>
    </submittedName>
</protein>
<comment type="subcellular location">
    <subcellularLocation>
        <location evidence="1">Membrane</location>
        <topology evidence="1">Multi-pass membrane protein</topology>
    </subcellularLocation>
</comment>
<dbReference type="InterPro" id="IPR000412">
    <property type="entry name" value="ABC_2_transport"/>
</dbReference>
<dbReference type="PANTHER" id="PTHR43229:SF2">
    <property type="entry name" value="NODULATION PROTEIN J"/>
    <property type="match status" value="1"/>
</dbReference>
<dbReference type="PRINTS" id="PR00164">
    <property type="entry name" value="ABC2TRNSPORT"/>
</dbReference>
<feature type="domain" description="ABC-2 type transporter transmembrane" evidence="8">
    <location>
        <begin position="7"/>
        <end position="212"/>
    </location>
</feature>
<keyword evidence="2 7" id="KW-0812">Transmembrane</keyword>
<evidence type="ECO:0000256" key="2">
    <source>
        <dbReference type="ARBA" id="ARBA00022692"/>
    </source>
</evidence>
<dbReference type="InterPro" id="IPR051784">
    <property type="entry name" value="Nod_factor_ABC_transporter"/>
</dbReference>
<dbReference type="PIRSF" id="PIRSF006648">
    <property type="entry name" value="DrrB"/>
    <property type="match status" value="1"/>
</dbReference>
<evidence type="ECO:0000256" key="6">
    <source>
        <dbReference type="SAM" id="MobiDB-lite"/>
    </source>
</evidence>
<keyword evidence="3 7" id="KW-1133">Transmembrane helix</keyword>
<evidence type="ECO:0000256" key="3">
    <source>
        <dbReference type="ARBA" id="ARBA00022989"/>
    </source>
</evidence>
<evidence type="ECO:0000313" key="9">
    <source>
        <dbReference type="EMBL" id="AFJ20780.1"/>
    </source>
</evidence>
<dbReference type="GO" id="GO:0046677">
    <property type="term" value="P:response to antibiotic"/>
    <property type="evidence" value="ECO:0007669"/>
    <property type="project" value="UniProtKB-KW"/>
</dbReference>